<evidence type="ECO:0000313" key="2">
    <source>
        <dbReference type="Proteomes" id="UP000828048"/>
    </source>
</evidence>
<dbReference type="Proteomes" id="UP000828048">
    <property type="component" value="Chromosome 1"/>
</dbReference>
<keyword evidence="2" id="KW-1185">Reference proteome</keyword>
<dbReference type="EMBL" id="CM037151">
    <property type="protein sequence ID" value="KAH7842377.1"/>
    <property type="molecule type" value="Genomic_DNA"/>
</dbReference>
<gene>
    <name evidence="1" type="ORF">Vadar_004623</name>
</gene>
<protein>
    <submittedName>
        <fullName evidence="1">Uncharacterized protein</fullName>
    </submittedName>
</protein>
<comment type="caution">
    <text evidence="1">The sequence shown here is derived from an EMBL/GenBank/DDBJ whole genome shotgun (WGS) entry which is preliminary data.</text>
</comment>
<organism evidence="1 2">
    <name type="scientific">Vaccinium darrowii</name>
    <dbReference type="NCBI Taxonomy" id="229202"/>
    <lineage>
        <taxon>Eukaryota</taxon>
        <taxon>Viridiplantae</taxon>
        <taxon>Streptophyta</taxon>
        <taxon>Embryophyta</taxon>
        <taxon>Tracheophyta</taxon>
        <taxon>Spermatophyta</taxon>
        <taxon>Magnoliopsida</taxon>
        <taxon>eudicotyledons</taxon>
        <taxon>Gunneridae</taxon>
        <taxon>Pentapetalae</taxon>
        <taxon>asterids</taxon>
        <taxon>Ericales</taxon>
        <taxon>Ericaceae</taxon>
        <taxon>Vaccinioideae</taxon>
        <taxon>Vaccinieae</taxon>
        <taxon>Vaccinium</taxon>
    </lineage>
</organism>
<accession>A0ACB7XN96</accession>
<sequence length="360" mass="39860">MWFHLRRQGAPRGRRPNEHKVPVGGPKEVIRSPDEDTKPYINTMSVVAALIATLTFAAAFTMPGGCDSSPDNLGGATLVKKAALRAFILSDTLAMCCSITVVSLLWRAIHVEQDLKFVLTNASVILLHIALLATLVAFMSGIFAVIAPKALWIAILVCIVCPMVFCLLTPERVQRSSVSTWFMPNIITRDILRFIRLKQGMNKRKRDQPYVKSLIQRRSPDTNYCRKDSRIALVAAVIATLTFAAAFTMPASGYDNSSVATLEKKATLWVFILSDTLAICCSITVVFLLLWTMVAQHDAVLSLINASSILLSIALRGWWLLRAKSSELSSWYLVYANPSWRHSSRNTETTTEDQKNEGAA</sequence>
<proteinExistence type="predicted"/>
<name>A0ACB7XN96_9ERIC</name>
<reference evidence="1 2" key="1">
    <citation type="journal article" date="2021" name="Hortic Res">
        <title>High-quality reference genome and annotation aids understanding of berry development for evergreen blueberry (Vaccinium darrowii).</title>
        <authorList>
            <person name="Yu J."/>
            <person name="Hulse-Kemp A.M."/>
            <person name="Babiker E."/>
            <person name="Staton M."/>
        </authorList>
    </citation>
    <scope>NUCLEOTIDE SEQUENCE [LARGE SCALE GENOMIC DNA]</scope>
    <source>
        <strain evidence="2">cv. NJ 8807/NJ 8810</strain>
        <tissue evidence="1">Young leaf</tissue>
    </source>
</reference>
<evidence type="ECO:0000313" key="1">
    <source>
        <dbReference type="EMBL" id="KAH7842377.1"/>
    </source>
</evidence>